<keyword evidence="4" id="KW-1185">Reference proteome</keyword>
<dbReference type="InterPro" id="IPR001451">
    <property type="entry name" value="Hexapep"/>
</dbReference>
<comment type="similarity">
    <text evidence="1">Belongs to the transferase hexapeptide repeat family.</text>
</comment>
<dbReference type="GO" id="GO:0008374">
    <property type="term" value="F:O-acyltransferase activity"/>
    <property type="evidence" value="ECO:0007669"/>
    <property type="project" value="TreeGrafter"/>
</dbReference>
<proteinExistence type="inferred from homology"/>
<evidence type="ECO:0000313" key="3">
    <source>
        <dbReference type="EMBL" id="MBD2867173.1"/>
    </source>
</evidence>
<keyword evidence="2" id="KW-0808">Transferase</keyword>
<evidence type="ECO:0000256" key="2">
    <source>
        <dbReference type="ARBA" id="ARBA00022679"/>
    </source>
</evidence>
<organism evidence="3 4">
    <name type="scientific">Paenibacillus arenilitoris</name>
    <dbReference type="NCBI Taxonomy" id="2772299"/>
    <lineage>
        <taxon>Bacteria</taxon>
        <taxon>Bacillati</taxon>
        <taxon>Bacillota</taxon>
        <taxon>Bacilli</taxon>
        <taxon>Bacillales</taxon>
        <taxon>Paenibacillaceae</taxon>
        <taxon>Paenibacillus</taxon>
    </lineage>
</organism>
<dbReference type="Gene3D" id="2.160.10.10">
    <property type="entry name" value="Hexapeptide repeat proteins"/>
    <property type="match status" value="1"/>
</dbReference>
<dbReference type="Pfam" id="PF00132">
    <property type="entry name" value="Hexapep"/>
    <property type="match status" value="1"/>
</dbReference>
<dbReference type="GO" id="GO:0005829">
    <property type="term" value="C:cytosol"/>
    <property type="evidence" value="ECO:0007669"/>
    <property type="project" value="TreeGrafter"/>
</dbReference>
<dbReference type="InterPro" id="IPR051159">
    <property type="entry name" value="Hexapeptide_acetyltransf"/>
</dbReference>
<accession>A0A927CIC6</accession>
<reference evidence="3" key="1">
    <citation type="submission" date="2020-09" db="EMBL/GenBank/DDBJ databases">
        <title>A novel bacterium of genus Paenibacillus, isolated from South China Sea.</title>
        <authorList>
            <person name="Huang H."/>
            <person name="Mo K."/>
            <person name="Hu Y."/>
        </authorList>
    </citation>
    <scope>NUCLEOTIDE SEQUENCE</scope>
    <source>
        <strain evidence="3">IB182493</strain>
    </source>
</reference>
<gene>
    <name evidence="3" type="ORF">IDH41_01190</name>
</gene>
<dbReference type="SUPFAM" id="SSF51161">
    <property type="entry name" value="Trimeric LpxA-like enzymes"/>
    <property type="match status" value="1"/>
</dbReference>
<dbReference type="InterPro" id="IPR011004">
    <property type="entry name" value="Trimer_LpxA-like_sf"/>
</dbReference>
<evidence type="ECO:0000313" key="4">
    <source>
        <dbReference type="Proteomes" id="UP000632125"/>
    </source>
</evidence>
<dbReference type="PANTHER" id="PTHR23416:SF23">
    <property type="entry name" value="ACETYLTRANSFERASE C18B11.09C-RELATED"/>
    <property type="match status" value="1"/>
</dbReference>
<name>A0A927CIC6_9BACL</name>
<sequence length="181" mass="19482">MGGCFMKLSSILHRLNGLYKFGNSATKLRGKVFVNRIGSIRTGRNLSIVGHPWAVQITSTRGASLTFGDNVYVNAGVGIAANKEIVIGDNVKIGPRTSIFDSNYHRIDSADKSEMSRRITIGNNVWIGADCTILPGVTIGDNSVIAAKSTVNKDVPKNVLVGGSPAKVIRELEIEDGWIRD</sequence>
<protein>
    <submittedName>
        <fullName evidence="3">Acetyltransferase</fullName>
    </submittedName>
</protein>
<dbReference type="EMBL" id="JACXIY010000001">
    <property type="protein sequence ID" value="MBD2867173.1"/>
    <property type="molecule type" value="Genomic_DNA"/>
</dbReference>
<dbReference type="AlphaFoldDB" id="A0A927CIC6"/>
<evidence type="ECO:0000256" key="1">
    <source>
        <dbReference type="ARBA" id="ARBA00007274"/>
    </source>
</evidence>
<comment type="caution">
    <text evidence="3">The sequence shown here is derived from an EMBL/GenBank/DDBJ whole genome shotgun (WGS) entry which is preliminary data.</text>
</comment>
<dbReference type="Proteomes" id="UP000632125">
    <property type="component" value="Unassembled WGS sequence"/>
</dbReference>
<dbReference type="PANTHER" id="PTHR23416">
    <property type="entry name" value="SIALIC ACID SYNTHASE-RELATED"/>
    <property type="match status" value="1"/>
</dbReference>